<evidence type="ECO:0000256" key="3">
    <source>
        <dbReference type="ARBA" id="ARBA00023239"/>
    </source>
</evidence>
<dbReference type="InterPro" id="IPR003817">
    <property type="entry name" value="PS_Dcarbxylase"/>
</dbReference>
<dbReference type="Pfam" id="PF12588">
    <property type="entry name" value="PSDC"/>
    <property type="match status" value="1"/>
</dbReference>
<dbReference type="GO" id="GO:0006646">
    <property type="term" value="P:phosphatidylethanolamine biosynthetic process"/>
    <property type="evidence" value="ECO:0007669"/>
    <property type="project" value="TreeGrafter"/>
</dbReference>
<evidence type="ECO:0000256" key="2">
    <source>
        <dbReference type="ARBA" id="ARBA00023145"/>
    </source>
</evidence>
<keyword evidence="1" id="KW-0210">Decarboxylase</keyword>
<dbReference type="InterPro" id="IPR022237">
    <property type="entry name" value="PsiD-like"/>
</dbReference>
<dbReference type="Pfam" id="PF02666">
    <property type="entry name" value="PS_Dcarbxylase"/>
    <property type="match status" value="1"/>
</dbReference>
<dbReference type="PANTHER" id="PTHR10067">
    <property type="entry name" value="PHOSPHATIDYLSERINE DECARBOXYLASE"/>
    <property type="match status" value="1"/>
</dbReference>
<reference evidence="6" key="1">
    <citation type="submission" date="2008-06" db="EMBL/GenBank/DDBJ databases">
        <title>Complete sequence of Chlorobium phaeobacteroides BS1.</title>
        <authorList>
            <consortium name="US DOE Joint Genome Institute"/>
            <person name="Lucas S."/>
            <person name="Copeland A."/>
            <person name="Lapidus A."/>
            <person name="Glavina del Rio T."/>
            <person name="Dalin E."/>
            <person name="Tice H."/>
            <person name="Bruce D."/>
            <person name="Goodwin L."/>
            <person name="Pitluck S."/>
            <person name="Schmutz J."/>
            <person name="Larimer F."/>
            <person name="Land M."/>
            <person name="Hauser L."/>
            <person name="Kyrpides N."/>
            <person name="Ovchinnikova G."/>
            <person name="Li T."/>
            <person name="Liu Z."/>
            <person name="Zhao F."/>
            <person name="Overmann J."/>
            <person name="Bryant D.A."/>
            <person name="Richardson P."/>
        </authorList>
    </citation>
    <scope>NUCLEOTIDE SEQUENCE [LARGE SCALE GENOMIC DNA]</scope>
    <source>
        <strain evidence="6">BS1</strain>
    </source>
</reference>
<dbReference type="PANTHER" id="PTHR10067:SF9">
    <property type="entry name" value="PHOSPHATIDYLSERINE DECARBOXYLASE FAMILY PROTEIN (AFU_ORTHOLOGUE AFUA_7G01730)"/>
    <property type="match status" value="1"/>
</dbReference>
<organism evidence="6">
    <name type="scientific">Chlorobium phaeobacteroides (strain BS1)</name>
    <dbReference type="NCBI Taxonomy" id="331678"/>
    <lineage>
        <taxon>Bacteria</taxon>
        <taxon>Pseudomonadati</taxon>
        <taxon>Chlorobiota</taxon>
        <taxon>Chlorobiia</taxon>
        <taxon>Chlorobiales</taxon>
        <taxon>Chlorobiaceae</taxon>
        <taxon>Chlorobium/Pelodictyon group</taxon>
        <taxon>Chlorobium</taxon>
    </lineage>
</organism>
<name>B3EJ01_CHLPB</name>
<keyword evidence="2" id="KW-0865">Zymogen</keyword>
<dbReference type="STRING" id="331678.Cphamn1_1269"/>
<protein>
    <submittedName>
        <fullName evidence="6">Phosphatidylserine decarboxylase-related</fullName>
    </submittedName>
</protein>
<accession>B3EJ01</accession>
<evidence type="ECO:0000256" key="4">
    <source>
        <dbReference type="ARBA" id="ARBA00023317"/>
    </source>
</evidence>
<dbReference type="GO" id="GO:0004609">
    <property type="term" value="F:phosphatidylserine decarboxylase activity"/>
    <property type="evidence" value="ECO:0007669"/>
    <property type="project" value="InterPro"/>
</dbReference>
<dbReference type="EMBL" id="CP001101">
    <property type="protein sequence ID" value="ACE04201.1"/>
    <property type="molecule type" value="Genomic_DNA"/>
</dbReference>
<keyword evidence="3" id="KW-0456">Lyase</keyword>
<dbReference type="eggNOG" id="COG0688">
    <property type="taxonomic scope" value="Bacteria"/>
</dbReference>
<proteinExistence type="predicted"/>
<dbReference type="AlphaFoldDB" id="B3EJ01"/>
<dbReference type="KEGG" id="cpb:Cphamn1_1269"/>
<sequence>MLLPAFGYTAAKQSAPNANDKAIPYKVGQWQPSDQKILNQWVEGLVRETNANGQPLVPVVQELKNLIESDPELFMLFMQMFEQVPSNTPKYQKDPTGQPQIRDYRQMLQLINRVMTKAPEFNQTGLVGFPINAIINWPMATPAGTTVFLNPKVNSQLKKILNQWGEFLKSKESRYVLTDHPETGWFGRDAKKAMPTFIKDFQCDPKQSYYGFTSWDDFFTRQFREGRRPVASPMDHAVIANSCESAPYRLARGVKGSDTFWIKSQPYSLYHMLAGDPLIGQFEGGTIYQAFLSALSYHRWHSPVSGRVVKTKLIEGSYYAEALSVGFDPAGPNESQGYITHVASRALIFIEADNPDIGLMAVLFVGMAEVSSNEITVTVGQHVSKGDQLGMFHFGGSTHCLIFRPQVKLEFDLRSQTPGLNSTNIPVRSKIATVLK</sequence>
<evidence type="ECO:0000256" key="1">
    <source>
        <dbReference type="ARBA" id="ARBA00022793"/>
    </source>
</evidence>
<gene>
    <name evidence="6" type="ordered locus">Cphamn1_1269</name>
</gene>
<keyword evidence="4" id="KW-0670">Pyruvate</keyword>
<feature type="domain" description="L-tryptophan decarboxylase PsiD-like" evidence="5">
    <location>
        <begin position="58"/>
        <end position="194"/>
    </location>
</feature>
<evidence type="ECO:0000313" key="6">
    <source>
        <dbReference type="EMBL" id="ACE04201.1"/>
    </source>
</evidence>
<dbReference type="HOGENOM" id="CLU_033450_1_0_10"/>
<evidence type="ECO:0000259" key="5">
    <source>
        <dbReference type="Pfam" id="PF12588"/>
    </source>
</evidence>